<dbReference type="GO" id="GO:0140359">
    <property type="term" value="F:ABC-type transporter activity"/>
    <property type="evidence" value="ECO:0007669"/>
    <property type="project" value="InterPro"/>
</dbReference>
<evidence type="ECO:0000256" key="2">
    <source>
        <dbReference type="ARBA" id="ARBA00008869"/>
    </source>
</evidence>
<feature type="domain" description="ABC transporter" evidence="11">
    <location>
        <begin position="1577"/>
        <end position="1840"/>
    </location>
</feature>
<dbReference type="SUPFAM" id="SSF52540">
    <property type="entry name" value="P-loop containing nucleoside triphosphate hydrolases"/>
    <property type="match status" value="2"/>
</dbReference>
<proteinExistence type="inferred from homology"/>
<dbReference type="SMART" id="SM00382">
    <property type="entry name" value="AAA"/>
    <property type="match status" value="2"/>
</dbReference>
<dbReference type="Gene3D" id="3.40.50.300">
    <property type="entry name" value="P-loop containing nucleotide triphosphate hydrolases"/>
    <property type="match status" value="2"/>
</dbReference>
<evidence type="ECO:0000256" key="6">
    <source>
        <dbReference type="ARBA" id="ARBA00022741"/>
    </source>
</evidence>
<keyword evidence="4 10" id="KW-0812">Transmembrane</keyword>
<comment type="caution">
    <text evidence="12">The sequence shown here is derived from an EMBL/GenBank/DDBJ whole genome shotgun (WGS) entry which is preliminary data.</text>
</comment>
<evidence type="ECO:0000313" key="13">
    <source>
        <dbReference type="Proteomes" id="UP001162031"/>
    </source>
</evidence>
<dbReference type="InterPro" id="IPR003593">
    <property type="entry name" value="AAA+_ATPase"/>
</dbReference>
<organism evidence="12 13">
    <name type="scientific">Hyaloperonospora brassicae</name>
    <name type="common">Brassica downy mildew</name>
    <name type="synonym">Peronospora brassicae</name>
    <dbReference type="NCBI Taxonomy" id="162125"/>
    <lineage>
        <taxon>Eukaryota</taxon>
        <taxon>Sar</taxon>
        <taxon>Stramenopiles</taxon>
        <taxon>Oomycota</taxon>
        <taxon>Peronosporomycetes</taxon>
        <taxon>Peronosporales</taxon>
        <taxon>Peronosporaceae</taxon>
        <taxon>Hyaloperonospora</taxon>
    </lineage>
</organism>
<evidence type="ECO:0000256" key="8">
    <source>
        <dbReference type="ARBA" id="ARBA00022989"/>
    </source>
</evidence>
<evidence type="ECO:0000256" key="3">
    <source>
        <dbReference type="ARBA" id="ARBA00022448"/>
    </source>
</evidence>
<dbReference type="InterPro" id="IPR013525">
    <property type="entry name" value="ABC2_TM"/>
</dbReference>
<feature type="transmembrane region" description="Helical" evidence="10">
    <location>
        <begin position="1347"/>
        <end position="1367"/>
    </location>
</feature>
<evidence type="ECO:0000256" key="10">
    <source>
        <dbReference type="SAM" id="Phobius"/>
    </source>
</evidence>
<dbReference type="FunFam" id="3.40.50.300:FF:000335">
    <property type="entry name" value="ATP binding cassette subfamily A member 5"/>
    <property type="match status" value="1"/>
</dbReference>
<dbReference type="EMBL" id="CANTFL010001244">
    <property type="protein sequence ID" value="CAI5734975.1"/>
    <property type="molecule type" value="Genomic_DNA"/>
</dbReference>
<dbReference type="Pfam" id="PF12698">
    <property type="entry name" value="ABC2_membrane_3"/>
    <property type="match status" value="2"/>
</dbReference>
<keyword evidence="9 10" id="KW-0472">Membrane</keyword>
<keyword evidence="3" id="KW-0813">Transport</keyword>
<feature type="transmembrane region" description="Helical" evidence="10">
    <location>
        <begin position="31"/>
        <end position="51"/>
    </location>
</feature>
<reference evidence="12" key="1">
    <citation type="submission" date="2022-12" db="EMBL/GenBank/DDBJ databases">
        <authorList>
            <person name="Webb A."/>
        </authorList>
    </citation>
    <scope>NUCLEOTIDE SEQUENCE</scope>
    <source>
        <strain evidence="12">Hp1</strain>
    </source>
</reference>
<dbReference type="InterPro" id="IPR017871">
    <property type="entry name" value="ABC_transporter-like_CS"/>
</dbReference>
<evidence type="ECO:0000256" key="9">
    <source>
        <dbReference type="ARBA" id="ARBA00023136"/>
    </source>
</evidence>
<evidence type="ECO:0000313" key="12">
    <source>
        <dbReference type="EMBL" id="CAI5734975.1"/>
    </source>
</evidence>
<dbReference type="PANTHER" id="PTHR19229:SF36">
    <property type="entry name" value="ATP-BINDING CASSETTE SUB-FAMILY A MEMBER 2"/>
    <property type="match status" value="1"/>
</dbReference>
<evidence type="ECO:0000256" key="5">
    <source>
        <dbReference type="ARBA" id="ARBA00022737"/>
    </source>
</evidence>
<keyword evidence="5" id="KW-0677">Repeat</keyword>
<dbReference type="PROSITE" id="PS00211">
    <property type="entry name" value="ABC_TRANSPORTER_1"/>
    <property type="match status" value="2"/>
</dbReference>
<feature type="transmembrane region" description="Helical" evidence="10">
    <location>
        <begin position="1506"/>
        <end position="1529"/>
    </location>
</feature>
<feature type="transmembrane region" description="Helical" evidence="10">
    <location>
        <begin position="525"/>
        <end position="545"/>
    </location>
</feature>
<evidence type="ECO:0000259" key="11">
    <source>
        <dbReference type="PROSITE" id="PS50893"/>
    </source>
</evidence>
<dbReference type="GO" id="GO:0005524">
    <property type="term" value="F:ATP binding"/>
    <property type="evidence" value="ECO:0007669"/>
    <property type="project" value="UniProtKB-KW"/>
</dbReference>
<keyword evidence="13" id="KW-1185">Reference proteome</keyword>
<feature type="transmembrane region" description="Helical" evidence="10">
    <location>
        <begin position="1373"/>
        <end position="1398"/>
    </location>
</feature>
<dbReference type="CDD" id="cd03263">
    <property type="entry name" value="ABC_subfamily_A"/>
    <property type="match status" value="2"/>
</dbReference>
<evidence type="ECO:0000256" key="4">
    <source>
        <dbReference type="ARBA" id="ARBA00022692"/>
    </source>
</evidence>
<feature type="transmembrane region" description="Helical" evidence="10">
    <location>
        <begin position="1410"/>
        <end position="1428"/>
    </location>
</feature>
<dbReference type="GO" id="GO:0016887">
    <property type="term" value="F:ATP hydrolysis activity"/>
    <property type="evidence" value="ECO:0007669"/>
    <property type="project" value="InterPro"/>
</dbReference>
<dbReference type="InterPro" id="IPR003439">
    <property type="entry name" value="ABC_transporter-like_ATP-bd"/>
</dbReference>
<evidence type="ECO:0000256" key="1">
    <source>
        <dbReference type="ARBA" id="ARBA00004141"/>
    </source>
</evidence>
<feature type="transmembrane region" description="Helical" evidence="10">
    <location>
        <begin position="1294"/>
        <end position="1314"/>
    </location>
</feature>
<keyword evidence="7" id="KW-0067">ATP-binding</keyword>
<feature type="transmembrane region" description="Helical" evidence="10">
    <location>
        <begin position="494"/>
        <end position="518"/>
    </location>
</feature>
<gene>
    <name evidence="12" type="ORF">HBR001_LOCUS6336</name>
</gene>
<dbReference type="InterPro" id="IPR026082">
    <property type="entry name" value="ABCA"/>
</dbReference>
<dbReference type="Pfam" id="PF00005">
    <property type="entry name" value="ABC_tran"/>
    <property type="match status" value="2"/>
</dbReference>
<feature type="transmembrane region" description="Helical" evidence="10">
    <location>
        <begin position="417"/>
        <end position="434"/>
    </location>
</feature>
<comment type="similarity">
    <text evidence="2">Belongs to the ABC transporter superfamily. ABCA family.</text>
</comment>
<evidence type="ECO:0000256" key="7">
    <source>
        <dbReference type="ARBA" id="ARBA00022840"/>
    </source>
</evidence>
<keyword evidence="8 10" id="KW-1133">Transmembrane helix</keyword>
<name>A0AAV0UDH8_HYABA</name>
<feature type="transmembrane region" description="Helical" evidence="10">
    <location>
        <begin position="455"/>
        <end position="482"/>
    </location>
</feature>
<dbReference type="Proteomes" id="UP001162031">
    <property type="component" value="Unassembled WGS sequence"/>
</dbReference>
<dbReference type="GO" id="GO:0016020">
    <property type="term" value="C:membrane"/>
    <property type="evidence" value="ECO:0007669"/>
    <property type="project" value="UniProtKB-SubCell"/>
</dbReference>
<sequence length="2046" mass="226014">MWRSVGILLWKNWRVKQRNSRLNRGRTGKRWLFPALVTDVIMPLGLLLLLIQTMCRYNAELAMRPGGENSPISSATAPAAAAAAAALSSSSTLMDIGDMLATADVDGDARRRLTPLDDDFLTDAAEDDNVSIVPHVTAHDVPMVAHATPEPVTLLLALLPLLLARSNQSLAFVDREDTVRFLHHLDQQYPSAPELGISSYMDVSKLVPFNSTMSNDEATEALLEYPTHSGVNIYAGLDVRRVTAREEEEERHTLELLTLFSEEQTKNAPVENVETQVDRFAINELTFDSGGTMLFPYVLPFQMSLNMLLRESSTSFANDEVVDINTLAPNTVCRTVNKMLHMGGLRWGAFPATSPLGRSMEACRTAVKEGKLSPEIHHFLSNLVGKVASNDELDVLVVSVLPSRSTDTIAGSLQGNIVFYMAYLFMWPYVRLICDVVGEKEKQLKEYLMIMGLPATALLASWFLLYISASAVVALMGAWLLSGSMFAATLDGQVYFFLLLIAFVSSILLFGIAITPLFNQTKTAAACAPMVYFVLSAGAFIRSLVGADAVASSTSLAMLLSVLDGISSPVVFMSTLRNILALDATTGACRPITWNTVATPYRQLASQCAGYLLLGWYLENVFPRTYGVQQKWYFVFQASYWFPKNLNPQSDSNEDSELAQLTEMNFESIDDRLDDTLREQTLSEYMQHFRPSLFVRSLSKTYPNGKVALRNVSFGVKKGEIFGLLGPNGAGKSTTLSILSGIIPPTSGDAYVGGSISVATNPQAVRKSLSVCFQQNILYDNLSVWEHLWLVCALKNSMGIKTVPEEAWPRKLQQFGLDEKHDALSKTLSGGQKRKLSLVLALLDSSRVLLLDEPTAGMDMRARLDTWDTLKRAVTHRAVILTTHSMQEAQALCENIGIVADGKLKCCGSSLFLQNQYGVGYKLTIVHCEEDDQEDDDHSNLRSRRQLRTDQLMKTLTKHVPNAAIVSDSKWETRVRLTDGKEKRLAELFKELETMKQAKTIKRYAIAATGLEDVFVKVTEGEDVYNHAKDDVKNDGGLGSVDAVHSKMEGGKAKPTTSQHAATTDRQLSEWESSISKIRAMVLKRAKMGSRDKKALFAQFVWPLGFFTTLMGVLHNLLTSQPGVEVVTSLPPAARGTSFYISSAPSAIDSVSDMVAQMELSSHPIVFDRDAQTEQAMLDAIASERATTYFAGVFVSDVNWTTTGTISSEVMIYSLYYNETVRRSLPVTLQWMSQAYCKARAKHENAPKIDNCELVVKKGVYPMDLAIGTGVTAGEDGVDVNFDEAIFAVQRVMVSFYLLMAMSSIIGYYAALVVREKECGLKRLQYQHIGTANASVLYWSSNLLFDYSTYMLAVIAICVILAVFSAALNSAIILAWFVSMACFGLAILPAQYLTSLIFSSHASAQSYMSYASLFQIVAVSVVFALSMIPGMCSKVRTASYFLQAFPLYTFGNVVLEIGTVSWAPMRQQCLKIGDELAGGDLLSMLEKMDLNAQASVWDWNVAGNKWFAMLVCSVVYTSLLLVVDFYQMYPTEAQHKIRRALSQGRCFLLWRRSSYGRGYAEAVQTAVDEECPDSNMVHVTRVSKVFNPQKKIYALGTNRCAAGRNAAALASGSGQVVALHDVSFSVKKRDCVALLGVNGSGKSTMFNILTAAISPTRGKATIDSCDVTNEPRETSMRYGYCPQGNLFYNDMSVREHLELFYRLQCRGHDDVSCEGARIDDLVRRLDLLPVENTAALHLSGGNKRRLMLALSLLGDRTTLLLLDEPSAGVDVVARRLMWRVLHEKRQSHNRLCCLFTTHSMEEAEAVCANAVVLLKGKTVWCGSIPDLKQRVSRGISISVRLDSPAIWNSGLVKHYTEEICRSLQSKTPTGSCQKESKRSSLSLGEVNEIWELCHGLMYKDHDAASTRSRQRGKIWLAGLRARFGSEANRPRNVSKPAVDVEALPVVPIVEFVQEWLVQEAFVRLESQLFTGEFTSRSGEPVTIAAIESARGSGNNTSRVYETSCTDAFGLADVFALMEANKQAFNVLQYSVSEMSLERMFEQFTGR</sequence>
<dbReference type="InterPro" id="IPR027417">
    <property type="entry name" value="P-loop_NTPase"/>
</dbReference>
<feature type="transmembrane region" description="Helical" evidence="10">
    <location>
        <begin position="1095"/>
        <end position="1118"/>
    </location>
</feature>
<feature type="domain" description="ABC transporter" evidence="11">
    <location>
        <begin position="693"/>
        <end position="926"/>
    </location>
</feature>
<keyword evidence="6" id="KW-0547">Nucleotide-binding</keyword>
<dbReference type="GO" id="GO:0005319">
    <property type="term" value="F:lipid transporter activity"/>
    <property type="evidence" value="ECO:0007669"/>
    <property type="project" value="TreeGrafter"/>
</dbReference>
<dbReference type="PANTHER" id="PTHR19229">
    <property type="entry name" value="ATP-BINDING CASSETTE TRANSPORTER SUBFAMILY A ABCA"/>
    <property type="match status" value="1"/>
</dbReference>
<comment type="subcellular location">
    <subcellularLocation>
        <location evidence="1">Membrane</location>
        <topology evidence="1">Multi-pass membrane protein</topology>
    </subcellularLocation>
</comment>
<protein>
    <recommendedName>
        <fullName evidence="11">ABC transporter domain-containing protein</fullName>
    </recommendedName>
</protein>
<accession>A0AAV0UDH8</accession>
<dbReference type="PROSITE" id="PS50893">
    <property type="entry name" value="ABC_TRANSPORTER_2"/>
    <property type="match status" value="2"/>
</dbReference>